<dbReference type="GO" id="GO:0005737">
    <property type="term" value="C:cytoplasm"/>
    <property type="evidence" value="ECO:0007669"/>
    <property type="project" value="UniProtKB-SubCell"/>
</dbReference>
<keyword evidence="17" id="KW-0539">Nucleus</keyword>
<evidence type="ECO:0000313" key="20">
    <source>
        <dbReference type="Proteomes" id="UP000694558"/>
    </source>
</evidence>
<dbReference type="Gene3D" id="3.30.420.10">
    <property type="entry name" value="Ribonuclease H-like superfamily/Ribonuclease H"/>
    <property type="match status" value="1"/>
</dbReference>
<dbReference type="PANTHER" id="PTHR10797">
    <property type="entry name" value="CCR4-NOT TRANSCRIPTION COMPLEX SUBUNIT"/>
    <property type="match status" value="1"/>
</dbReference>
<evidence type="ECO:0000256" key="6">
    <source>
        <dbReference type="ARBA" id="ARBA00022490"/>
    </source>
</evidence>
<organism evidence="19 20">
    <name type="scientific">Scophthalmus maximus</name>
    <name type="common">Turbot</name>
    <name type="synonym">Psetta maxima</name>
    <dbReference type="NCBI Taxonomy" id="52904"/>
    <lineage>
        <taxon>Eukaryota</taxon>
        <taxon>Metazoa</taxon>
        <taxon>Chordata</taxon>
        <taxon>Craniata</taxon>
        <taxon>Vertebrata</taxon>
        <taxon>Euteleostomi</taxon>
        <taxon>Actinopterygii</taxon>
        <taxon>Neopterygii</taxon>
        <taxon>Teleostei</taxon>
        <taxon>Neoteleostei</taxon>
        <taxon>Acanthomorphata</taxon>
        <taxon>Carangaria</taxon>
        <taxon>Pleuronectiformes</taxon>
        <taxon>Pleuronectoidei</taxon>
        <taxon>Scophthalmidae</taxon>
        <taxon>Scophthalmus</taxon>
    </lineage>
</organism>
<reference evidence="19" key="1">
    <citation type="submission" date="2023-05" db="EMBL/GenBank/DDBJ databases">
        <title>High-quality long-read genome of Scophthalmus maximus.</title>
        <authorList>
            <person name="Lien S."/>
            <person name="Martinez P."/>
        </authorList>
    </citation>
    <scope>NUCLEOTIDE SEQUENCE [LARGE SCALE GENOMIC DNA]</scope>
</reference>
<evidence type="ECO:0000256" key="11">
    <source>
        <dbReference type="ARBA" id="ARBA00022839"/>
    </source>
</evidence>
<evidence type="ECO:0000256" key="2">
    <source>
        <dbReference type="ARBA" id="ARBA00004123"/>
    </source>
</evidence>
<evidence type="ECO:0000256" key="13">
    <source>
        <dbReference type="ARBA" id="ARBA00022884"/>
    </source>
</evidence>
<reference evidence="19" key="2">
    <citation type="submission" date="2025-08" db="UniProtKB">
        <authorList>
            <consortium name="Ensembl"/>
        </authorList>
    </citation>
    <scope>IDENTIFICATION</scope>
</reference>
<gene>
    <name evidence="19" type="primary">CNOT8</name>
</gene>
<keyword evidence="6" id="KW-0963">Cytoplasm</keyword>
<keyword evidence="15" id="KW-0943">RNA-mediated gene silencing</keyword>
<dbReference type="Proteomes" id="UP000694558">
    <property type="component" value="Chromosome 4"/>
</dbReference>
<keyword evidence="9" id="KW-0479">Metal-binding</keyword>
<comment type="catalytic activity">
    <reaction evidence="1">
        <text>Exonucleolytic cleavage of poly(A) to 5'-AMP.</text>
        <dbReference type="EC" id="3.1.13.4"/>
    </reaction>
</comment>
<evidence type="ECO:0000256" key="14">
    <source>
        <dbReference type="ARBA" id="ARBA00023015"/>
    </source>
</evidence>
<dbReference type="GO" id="GO:0004535">
    <property type="term" value="F:poly(A)-specific ribonuclease activity"/>
    <property type="evidence" value="ECO:0007669"/>
    <property type="project" value="UniProtKB-EC"/>
</dbReference>
<dbReference type="GeneTree" id="ENSGT00390000000080"/>
<dbReference type="InterPro" id="IPR036397">
    <property type="entry name" value="RNaseH_sf"/>
</dbReference>
<comment type="subcellular location">
    <subcellularLocation>
        <location evidence="3">Cytoplasm</location>
    </subcellularLocation>
    <subcellularLocation>
        <location evidence="2">Nucleus</location>
    </subcellularLocation>
</comment>
<protein>
    <recommendedName>
        <fullName evidence="5">poly(A)-specific ribonuclease</fullName>
        <ecNumber evidence="5">3.1.13.4</ecNumber>
    </recommendedName>
</protein>
<evidence type="ECO:0000256" key="9">
    <source>
        <dbReference type="ARBA" id="ARBA00022723"/>
    </source>
</evidence>
<evidence type="ECO:0000256" key="10">
    <source>
        <dbReference type="ARBA" id="ARBA00022801"/>
    </source>
</evidence>
<comment type="similarity">
    <text evidence="4">Belongs to the CAF1 family.</text>
</comment>
<feature type="region of interest" description="Disordered" evidence="18">
    <location>
        <begin position="172"/>
        <end position="196"/>
    </location>
</feature>
<sequence>MVKVLKQGKVCLNNVNTQRYIWFSTQIFLKDGNKSCKETNRQDLFSHSASTCVHLFYECSDDKLLVRPVLTESRLKPTVTTRVTNVSCSIKSATQIFTSTEENPPWSTSTGGAVHIYRPPINTKEEDAGGNEAAAAAEEEEEEEDGAVLTVSFVRFRRGKFLRRLPSSRPSLLPDSAPLSPPPSAAGPSGRPLSSRVANMPAALTDSSQIICEVWASNVEDEMRKIRQIIQSYNFIAMDTEFPGVVVRPIGEFRSTVDYQYQLLRCNVDLLKIIQLGLTFMNEDGDYPPGTTTWQFNFKFNLTEDMYSQDSIDLLQNSGLQFKKHEEEGIDTLYFAELLMTSGLVLCENVKWLSFHSGYDFGYLVKLLTDARLPEEEHDFFQILNLFFPAIYDVKYLMKSCKNLKGGLQEVADQLELKRIGRQHQAGSDSLLTGMAFFRMKELFFEDNIDDAKYCGRLYGLGSGSTQPPPERDFSLRVNETWTRQPQWIFFF</sequence>
<dbReference type="GO" id="GO:0046872">
    <property type="term" value="F:metal ion binding"/>
    <property type="evidence" value="ECO:0007669"/>
    <property type="project" value="UniProtKB-KW"/>
</dbReference>
<keyword evidence="11" id="KW-0269">Exonuclease</keyword>
<keyword evidence="16" id="KW-0804">Transcription</keyword>
<dbReference type="SUPFAM" id="SSF53098">
    <property type="entry name" value="Ribonuclease H-like"/>
    <property type="match status" value="1"/>
</dbReference>
<evidence type="ECO:0000256" key="1">
    <source>
        <dbReference type="ARBA" id="ARBA00001663"/>
    </source>
</evidence>
<dbReference type="GO" id="GO:0003723">
    <property type="term" value="F:RNA binding"/>
    <property type="evidence" value="ECO:0007669"/>
    <property type="project" value="UniProtKB-KW"/>
</dbReference>
<dbReference type="InterPro" id="IPR006941">
    <property type="entry name" value="RNase_CAF1"/>
</dbReference>
<dbReference type="FunFam" id="3.30.420.10:FF:000005">
    <property type="entry name" value="CCR4-NOT transcription complex subunit 7"/>
    <property type="match status" value="1"/>
</dbReference>
<dbReference type="AlphaFoldDB" id="A0A8D3ADV6"/>
<dbReference type="GO" id="GO:0005634">
    <property type="term" value="C:nucleus"/>
    <property type="evidence" value="ECO:0007669"/>
    <property type="project" value="UniProtKB-SubCell"/>
</dbReference>
<dbReference type="Ensembl" id="ENSSMAT00000016900.2">
    <property type="protein sequence ID" value="ENSSMAP00000016692.2"/>
    <property type="gene ID" value="ENSSMAG00000010228.2"/>
</dbReference>
<dbReference type="GO" id="GO:0006417">
    <property type="term" value="P:regulation of translation"/>
    <property type="evidence" value="ECO:0007669"/>
    <property type="project" value="UniProtKB-KW"/>
</dbReference>
<dbReference type="Pfam" id="PF04857">
    <property type="entry name" value="CAF1"/>
    <property type="match status" value="2"/>
</dbReference>
<evidence type="ECO:0000256" key="15">
    <source>
        <dbReference type="ARBA" id="ARBA00023158"/>
    </source>
</evidence>
<keyword evidence="7" id="KW-0678">Repressor</keyword>
<proteinExistence type="inferred from homology"/>
<dbReference type="GO" id="GO:0030014">
    <property type="term" value="C:CCR4-NOT complex"/>
    <property type="evidence" value="ECO:0007669"/>
    <property type="project" value="InterPro"/>
</dbReference>
<evidence type="ECO:0000256" key="18">
    <source>
        <dbReference type="SAM" id="MobiDB-lite"/>
    </source>
</evidence>
<feature type="compositionally biased region" description="Low complexity" evidence="18">
    <location>
        <begin position="186"/>
        <end position="195"/>
    </location>
</feature>
<keyword evidence="8" id="KW-0540">Nuclease</keyword>
<keyword evidence="13" id="KW-0694">RNA-binding</keyword>
<evidence type="ECO:0000256" key="8">
    <source>
        <dbReference type="ARBA" id="ARBA00022722"/>
    </source>
</evidence>
<dbReference type="InterPro" id="IPR039637">
    <property type="entry name" value="CNOT7/CNOT8/Pop2"/>
</dbReference>
<evidence type="ECO:0000256" key="16">
    <source>
        <dbReference type="ARBA" id="ARBA00023163"/>
    </source>
</evidence>
<evidence type="ECO:0000256" key="17">
    <source>
        <dbReference type="ARBA" id="ARBA00023242"/>
    </source>
</evidence>
<accession>A0A8D3ADV6</accession>
<dbReference type="GO" id="GO:0031047">
    <property type="term" value="P:regulatory ncRNA-mediated gene silencing"/>
    <property type="evidence" value="ECO:0007669"/>
    <property type="project" value="UniProtKB-KW"/>
</dbReference>
<evidence type="ECO:0000256" key="5">
    <source>
        <dbReference type="ARBA" id="ARBA00012161"/>
    </source>
</evidence>
<evidence type="ECO:0000256" key="3">
    <source>
        <dbReference type="ARBA" id="ARBA00004496"/>
    </source>
</evidence>
<name>A0A8D3ADV6_SCOMX</name>
<dbReference type="EC" id="3.1.13.4" evidence="5"/>
<evidence type="ECO:0000256" key="12">
    <source>
        <dbReference type="ARBA" id="ARBA00022845"/>
    </source>
</evidence>
<evidence type="ECO:0000256" key="7">
    <source>
        <dbReference type="ARBA" id="ARBA00022491"/>
    </source>
</evidence>
<keyword evidence="12" id="KW-0810">Translation regulation</keyword>
<evidence type="ECO:0000256" key="4">
    <source>
        <dbReference type="ARBA" id="ARBA00008372"/>
    </source>
</evidence>
<keyword evidence="10" id="KW-0378">Hydrolase</keyword>
<keyword evidence="14" id="KW-0805">Transcription regulation</keyword>
<feature type="region of interest" description="Disordered" evidence="18">
    <location>
        <begin position="121"/>
        <end position="143"/>
    </location>
</feature>
<evidence type="ECO:0000313" key="19">
    <source>
        <dbReference type="Ensembl" id="ENSSMAP00000016692.2"/>
    </source>
</evidence>
<dbReference type="InterPro" id="IPR012337">
    <property type="entry name" value="RNaseH-like_sf"/>
</dbReference>